<proteinExistence type="predicted"/>
<reference evidence="1 2" key="1">
    <citation type="submission" date="2024-09" db="EMBL/GenBank/DDBJ databases">
        <authorList>
            <person name="Sun Q."/>
            <person name="Mori K."/>
        </authorList>
    </citation>
    <scope>NUCLEOTIDE SEQUENCE [LARGE SCALE GENOMIC DNA]</scope>
    <source>
        <strain evidence="1 2">JCM 4557</strain>
    </source>
</reference>
<protein>
    <submittedName>
        <fullName evidence="1">Uncharacterized protein</fullName>
    </submittedName>
</protein>
<name>A0ABV6TCB9_9ACTN</name>
<sequence>MEDAFLARRSDGAEELDPLARLWHEDKTTMVGDYAIWLGRDPNDMHQPRLWLVLPAGIWPETDADNQQMYPLTRDNIGQATSGSLDHFDLEYGRPVLLLPRPKNPIFTIQVTSGSFPGKGILFEREARSEGFKCQWSGRDPKTLVARVLREMDRIFPGTLRPATP</sequence>
<comment type="caution">
    <text evidence="1">The sequence shown here is derived from an EMBL/GenBank/DDBJ whole genome shotgun (WGS) entry which is preliminary data.</text>
</comment>
<gene>
    <name evidence="1" type="ORF">ACFH04_06850</name>
</gene>
<dbReference type="EMBL" id="JBHMQV010000007">
    <property type="protein sequence ID" value="MFC0843452.1"/>
    <property type="molecule type" value="Genomic_DNA"/>
</dbReference>
<dbReference type="RefSeq" id="WP_394317228.1">
    <property type="nucleotide sequence ID" value="NZ_JBHMQV010000007.1"/>
</dbReference>
<dbReference type="Proteomes" id="UP001589887">
    <property type="component" value="Unassembled WGS sequence"/>
</dbReference>
<keyword evidence="2" id="KW-1185">Reference proteome</keyword>
<accession>A0ABV6TCB9</accession>
<evidence type="ECO:0000313" key="2">
    <source>
        <dbReference type="Proteomes" id="UP001589887"/>
    </source>
</evidence>
<evidence type="ECO:0000313" key="1">
    <source>
        <dbReference type="EMBL" id="MFC0843452.1"/>
    </source>
</evidence>
<organism evidence="1 2">
    <name type="scientific">Streptomyces noboritoensis</name>
    <dbReference type="NCBI Taxonomy" id="67337"/>
    <lineage>
        <taxon>Bacteria</taxon>
        <taxon>Bacillati</taxon>
        <taxon>Actinomycetota</taxon>
        <taxon>Actinomycetes</taxon>
        <taxon>Kitasatosporales</taxon>
        <taxon>Streptomycetaceae</taxon>
        <taxon>Streptomyces</taxon>
    </lineage>
</organism>